<dbReference type="KEGG" id="aamb:D1866_06720"/>
<evidence type="ECO:0000256" key="6">
    <source>
        <dbReference type="ARBA" id="ARBA00022679"/>
    </source>
</evidence>
<reference evidence="11 14" key="1">
    <citation type="submission" date="2019-10" db="EMBL/GenBank/DDBJ databases">
        <title>Comparative genomics of sulfur disproportionating microorganisms.</title>
        <authorList>
            <person name="Ward L.M."/>
            <person name="Bertran E."/>
            <person name="Johnston D."/>
        </authorList>
    </citation>
    <scope>NUCLEOTIDE SEQUENCE [LARGE SCALE GENOMIC DNA]</scope>
    <source>
        <strain evidence="11 14">DSM 3772</strain>
    </source>
</reference>
<protein>
    <recommendedName>
        <fullName evidence="3 10">Quinolinate synthase</fullName>
        <ecNumber evidence="3 10">2.5.1.72</ecNumber>
    </recommendedName>
</protein>
<sequence length="314" mass="34989">MTDYAELIKRIKELKREKNAIILGHNYMDYAVQLVSDFTGDSYDLAVKVMKTNADIIVFAGVYFMAEQAAALNQDKLVLSPDPKAGCTLSDALDVDTLKKFKEEYSHAPVVLYINTSIYAKALADYIVTSSTAVKIVKALDSDVVLFGPDANLANYVEKKTGKKIIKVPPNGRCLVHASYVKQFVEMARKKYPNAVLMAHPESPLEILEAADFVGSTNQMIKFAKESKYKEFIVATEIGMLNALKLQVPDKVFYPLISTESCACARCPYMAMITLEKIENSLENEVTKVIVPKDVAEKAKEAFERTMKLLEKLS</sequence>
<comment type="pathway">
    <text evidence="2">Cofactor biosynthesis; NAD(+) biosynthesis; quinolinate from iminoaspartate: step 1/1.</text>
</comment>
<keyword evidence="13" id="KW-1185">Reference proteome</keyword>
<evidence type="ECO:0000313" key="13">
    <source>
        <dbReference type="Proteomes" id="UP000426328"/>
    </source>
</evidence>
<evidence type="ECO:0000256" key="10">
    <source>
        <dbReference type="NCBIfam" id="TIGR00550"/>
    </source>
</evidence>
<evidence type="ECO:0000313" key="12">
    <source>
        <dbReference type="EMBL" id="QGR21722.1"/>
    </source>
</evidence>
<dbReference type="GO" id="GO:0034628">
    <property type="term" value="P:'de novo' NAD+ biosynthetic process from L-aspartate"/>
    <property type="evidence" value="ECO:0007669"/>
    <property type="project" value="TreeGrafter"/>
</dbReference>
<dbReference type="RefSeq" id="WP_152941763.1">
    <property type="nucleotide sequence ID" value="NZ_CP045482.1"/>
</dbReference>
<keyword evidence="6" id="KW-0808">Transferase</keyword>
<evidence type="ECO:0000313" key="11">
    <source>
        <dbReference type="EMBL" id="MQL55701.1"/>
    </source>
</evidence>
<evidence type="ECO:0000256" key="9">
    <source>
        <dbReference type="ARBA" id="ARBA00023014"/>
    </source>
</evidence>
<dbReference type="Proteomes" id="UP000474054">
    <property type="component" value="Unassembled WGS sequence"/>
</dbReference>
<comment type="cofactor">
    <cofactor evidence="1">
        <name>[4Fe-4S] cluster</name>
        <dbReference type="ChEBI" id="CHEBI:49883"/>
    </cofactor>
</comment>
<keyword evidence="5" id="KW-0662">Pyridine nucleotide biosynthesis</keyword>
<evidence type="ECO:0000313" key="14">
    <source>
        <dbReference type="Proteomes" id="UP000474054"/>
    </source>
</evidence>
<dbReference type="Proteomes" id="UP000426328">
    <property type="component" value="Chromosome"/>
</dbReference>
<evidence type="ECO:0000256" key="5">
    <source>
        <dbReference type="ARBA" id="ARBA00022642"/>
    </source>
</evidence>
<evidence type="ECO:0000256" key="3">
    <source>
        <dbReference type="ARBA" id="ARBA00012669"/>
    </source>
</evidence>
<dbReference type="EMBL" id="CP045482">
    <property type="protein sequence ID" value="QGR21722.1"/>
    <property type="molecule type" value="Genomic_DNA"/>
</dbReference>
<organism evidence="12 13">
    <name type="scientific">Acidianus ambivalens</name>
    <name type="common">Desulfurolobus ambivalens</name>
    <dbReference type="NCBI Taxonomy" id="2283"/>
    <lineage>
        <taxon>Archaea</taxon>
        <taxon>Thermoproteota</taxon>
        <taxon>Thermoprotei</taxon>
        <taxon>Sulfolobales</taxon>
        <taxon>Sulfolobaceae</taxon>
        <taxon>Acidianus</taxon>
    </lineage>
</organism>
<proteinExistence type="predicted"/>
<dbReference type="Gene3D" id="3.40.50.10800">
    <property type="entry name" value="NadA-like"/>
    <property type="match status" value="3"/>
</dbReference>
<dbReference type="SUPFAM" id="SSF142754">
    <property type="entry name" value="NadA-like"/>
    <property type="match status" value="1"/>
</dbReference>
<dbReference type="GeneID" id="42779416"/>
<dbReference type="PANTHER" id="PTHR30573:SF0">
    <property type="entry name" value="QUINOLINATE SYNTHASE, CHLOROPLASTIC"/>
    <property type="match status" value="1"/>
</dbReference>
<dbReference type="Pfam" id="PF02445">
    <property type="entry name" value="NadA"/>
    <property type="match status" value="1"/>
</dbReference>
<evidence type="ECO:0000256" key="1">
    <source>
        <dbReference type="ARBA" id="ARBA00001966"/>
    </source>
</evidence>
<keyword evidence="8" id="KW-0408">Iron</keyword>
<keyword evidence="9" id="KW-0411">Iron-sulfur</keyword>
<dbReference type="EMBL" id="WHYS01000002">
    <property type="protein sequence ID" value="MQL55701.1"/>
    <property type="molecule type" value="Genomic_DNA"/>
</dbReference>
<evidence type="ECO:0000256" key="2">
    <source>
        <dbReference type="ARBA" id="ARBA00005065"/>
    </source>
</evidence>
<evidence type="ECO:0000256" key="7">
    <source>
        <dbReference type="ARBA" id="ARBA00022723"/>
    </source>
</evidence>
<keyword evidence="7" id="KW-0479">Metal-binding</keyword>
<dbReference type="NCBIfam" id="TIGR00550">
    <property type="entry name" value="nadA"/>
    <property type="match status" value="1"/>
</dbReference>
<keyword evidence="4" id="KW-0004">4Fe-4S</keyword>
<dbReference type="InterPro" id="IPR036094">
    <property type="entry name" value="NadA_sf"/>
</dbReference>
<dbReference type="GO" id="GO:0046872">
    <property type="term" value="F:metal ion binding"/>
    <property type="evidence" value="ECO:0007669"/>
    <property type="project" value="UniProtKB-KW"/>
</dbReference>
<dbReference type="NCBIfam" id="NF006878">
    <property type="entry name" value="PRK09375.1-2"/>
    <property type="match status" value="1"/>
</dbReference>
<dbReference type="EC" id="2.5.1.72" evidence="3 10"/>
<dbReference type="GO" id="GO:0051539">
    <property type="term" value="F:4 iron, 4 sulfur cluster binding"/>
    <property type="evidence" value="ECO:0007669"/>
    <property type="project" value="UniProtKB-KW"/>
</dbReference>
<dbReference type="InterPro" id="IPR003473">
    <property type="entry name" value="NadA"/>
</dbReference>
<reference evidence="12 13" key="2">
    <citation type="submission" date="2019-10" db="EMBL/GenBank/DDBJ databases">
        <title>Genome Sequences from Six Type Strain Members of the Archaeal Family Sulfolobaceae: Acidianus ambivalens, Acidianus infernus, Metallosphaera prunae, Stygiolobus azoricus, Sulfolobus metallicus, and Sulfurisphaera ohwakuensis.</title>
        <authorList>
            <person name="Counts J.A."/>
            <person name="Kelly R.M."/>
        </authorList>
    </citation>
    <scope>NUCLEOTIDE SEQUENCE [LARGE SCALE GENOMIC DNA]</scope>
    <source>
        <strain evidence="12 13">LEI 10</strain>
    </source>
</reference>
<dbReference type="PANTHER" id="PTHR30573">
    <property type="entry name" value="QUINOLINATE SYNTHETASE A"/>
    <property type="match status" value="1"/>
</dbReference>
<dbReference type="AlphaFoldDB" id="A0A650CVQ7"/>
<gene>
    <name evidence="12" type="primary">nadA</name>
    <name evidence="12" type="ORF">D1866_06720</name>
    <name evidence="11" type="ORF">GFB69_08100</name>
</gene>
<dbReference type="UniPathway" id="UPA00253">
    <property type="reaction ID" value="UER00327"/>
</dbReference>
<accession>A0A650CVQ7</accession>
<dbReference type="GO" id="GO:0008987">
    <property type="term" value="F:quinolinate synthetase A activity"/>
    <property type="evidence" value="ECO:0007669"/>
    <property type="project" value="UniProtKB-UniRule"/>
</dbReference>
<evidence type="ECO:0000256" key="8">
    <source>
        <dbReference type="ARBA" id="ARBA00023004"/>
    </source>
</evidence>
<evidence type="ECO:0000256" key="4">
    <source>
        <dbReference type="ARBA" id="ARBA00022485"/>
    </source>
</evidence>
<name>A0A650CVQ7_ACIAM</name>